<evidence type="ECO:0000313" key="2">
    <source>
        <dbReference type="WBParaSite" id="PS1159_v2.g2651.t1"/>
    </source>
</evidence>
<protein>
    <submittedName>
        <fullName evidence="2">Uncharacterized protein</fullName>
    </submittedName>
</protein>
<sequence length="250" mass="28746">MAQDISSARETLRARSARNRRRAGQNGTGNMNLQLNDAEPPEPQVEDAPLMVRLKDPHHLSDERPKSRLGKLNPFNRDGGESNSNNSIPTKTTEFKETLKRPLSSLFRRPGSRAGREQHAAAANKSNREKETFTDEVQEIGKDEEVSSRSSRPRNESFDRVPLNLDLVARAPEFHVNHFVDLYNSDLPGFDNPEIKKFEDIDLNPLIRFLQLEEEVADEENSWTWDYLYANILSESREEWDEEEMLPENS</sequence>
<dbReference type="WBParaSite" id="PS1159_v2.g2651.t1">
    <property type="protein sequence ID" value="PS1159_v2.g2651.t1"/>
    <property type="gene ID" value="PS1159_v2.g2651"/>
</dbReference>
<reference evidence="2" key="1">
    <citation type="submission" date="2022-11" db="UniProtKB">
        <authorList>
            <consortium name="WormBaseParasite"/>
        </authorList>
    </citation>
    <scope>IDENTIFICATION</scope>
</reference>
<organism evidence="1 2">
    <name type="scientific">Panagrolaimus sp. PS1159</name>
    <dbReference type="NCBI Taxonomy" id="55785"/>
    <lineage>
        <taxon>Eukaryota</taxon>
        <taxon>Metazoa</taxon>
        <taxon>Ecdysozoa</taxon>
        <taxon>Nematoda</taxon>
        <taxon>Chromadorea</taxon>
        <taxon>Rhabditida</taxon>
        <taxon>Tylenchina</taxon>
        <taxon>Panagrolaimomorpha</taxon>
        <taxon>Panagrolaimoidea</taxon>
        <taxon>Panagrolaimidae</taxon>
        <taxon>Panagrolaimus</taxon>
    </lineage>
</organism>
<name>A0AC35G8B3_9BILA</name>
<dbReference type="Proteomes" id="UP000887580">
    <property type="component" value="Unplaced"/>
</dbReference>
<accession>A0AC35G8B3</accession>
<evidence type="ECO:0000313" key="1">
    <source>
        <dbReference type="Proteomes" id="UP000887580"/>
    </source>
</evidence>
<proteinExistence type="predicted"/>